<dbReference type="Pfam" id="PF08205">
    <property type="entry name" value="C2-set_2"/>
    <property type="match status" value="1"/>
</dbReference>
<evidence type="ECO:0000256" key="3">
    <source>
        <dbReference type="ARBA" id="ARBA00022737"/>
    </source>
</evidence>
<dbReference type="SMART" id="SM00409">
    <property type="entry name" value="IG"/>
    <property type="match status" value="5"/>
</dbReference>
<keyword evidence="2 8" id="KW-0812">Transmembrane</keyword>
<dbReference type="InterPro" id="IPR007110">
    <property type="entry name" value="Ig-like_dom"/>
</dbReference>
<dbReference type="KEGG" id="goe:100907487"/>
<evidence type="ECO:0000313" key="13">
    <source>
        <dbReference type="RefSeq" id="XP_028967767.1"/>
    </source>
</evidence>
<dbReference type="Proteomes" id="UP000694867">
    <property type="component" value="Unplaced"/>
</dbReference>
<dbReference type="RefSeq" id="XP_028967767.1">
    <property type="nucleotide sequence ID" value="XM_029111934.1"/>
</dbReference>
<keyword evidence="6" id="KW-1015">Disulfide bond</keyword>
<protein>
    <submittedName>
        <fullName evidence="13">Uncharacterized protein LOC100907487</fullName>
    </submittedName>
</protein>
<dbReference type="GO" id="GO:0030154">
    <property type="term" value="P:cell differentiation"/>
    <property type="evidence" value="ECO:0007669"/>
    <property type="project" value="UniProtKB-ARBA"/>
</dbReference>
<feature type="region of interest" description="Disordered" evidence="7">
    <location>
        <begin position="582"/>
        <end position="601"/>
    </location>
</feature>
<dbReference type="GeneID" id="100907487"/>
<dbReference type="SUPFAM" id="SSF49265">
    <property type="entry name" value="Fibronectin type III"/>
    <property type="match status" value="1"/>
</dbReference>
<evidence type="ECO:0000256" key="1">
    <source>
        <dbReference type="ARBA" id="ARBA00004167"/>
    </source>
</evidence>
<keyword evidence="12" id="KW-1185">Reference proteome</keyword>
<organism evidence="12 13">
    <name type="scientific">Galendromus occidentalis</name>
    <name type="common">western predatory mite</name>
    <dbReference type="NCBI Taxonomy" id="34638"/>
    <lineage>
        <taxon>Eukaryota</taxon>
        <taxon>Metazoa</taxon>
        <taxon>Ecdysozoa</taxon>
        <taxon>Arthropoda</taxon>
        <taxon>Chelicerata</taxon>
        <taxon>Arachnida</taxon>
        <taxon>Acari</taxon>
        <taxon>Parasitiformes</taxon>
        <taxon>Mesostigmata</taxon>
        <taxon>Gamasina</taxon>
        <taxon>Phytoseioidea</taxon>
        <taxon>Phytoseiidae</taxon>
        <taxon>Typhlodrominae</taxon>
        <taxon>Galendromus</taxon>
    </lineage>
</organism>
<feature type="domain" description="Ig-like" evidence="10">
    <location>
        <begin position="192"/>
        <end position="311"/>
    </location>
</feature>
<dbReference type="InterPro" id="IPR013162">
    <property type="entry name" value="CD80_C2-set"/>
</dbReference>
<feature type="domain" description="Ig-like" evidence="10">
    <location>
        <begin position="444"/>
        <end position="534"/>
    </location>
</feature>
<dbReference type="InterPro" id="IPR003961">
    <property type="entry name" value="FN3_dom"/>
</dbReference>
<evidence type="ECO:0000259" key="10">
    <source>
        <dbReference type="PROSITE" id="PS50835"/>
    </source>
</evidence>
<dbReference type="PROSITE" id="PS50853">
    <property type="entry name" value="FN3"/>
    <property type="match status" value="1"/>
</dbReference>
<dbReference type="CDD" id="cd00063">
    <property type="entry name" value="FN3"/>
    <property type="match status" value="1"/>
</dbReference>
<dbReference type="InterPro" id="IPR036179">
    <property type="entry name" value="Ig-like_dom_sf"/>
</dbReference>
<feature type="domain" description="Ig-like" evidence="10">
    <location>
        <begin position="539"/>
        <end position="645"/>
    </location>
</feature>
<evidence type="ECO:0000313" key="12">
    <source>
        <dbReference type="Proteomes" id="UP000694867"/>
    </source>
</evidence>
<dbReference type="PROSITE" id="PS50835">
    <property type="entry name" value="IG_LIKE"/>
    <property type="match status" value="5"/>
</dbReference>
<proteinExistence type="predicted"/>
<reference evidence="13" key="1">
    <citation type="submission" date="2025-08" db="UniProtKB">
        <authorList>
            <consortium name="RefSeq"/>
        </authorList>
    </citation>
    <scope>IDENTIFICATION</scope>
</reference>
<feature type="transmembrane region" description="Helical" evidence="8">
    <location>
        <begin position="789"/>
        <end position="813"/>
    </location>
</feature>
<evidence type="ECO:0000256" key="4">
    <source>
        <dbReference type="ARBA" id="ARBA00022989"/>
    </source>
</evidence>
<accession>A0AAJ7SHB1</accession>
<dbReference type="InterPro" id="IPR013098">
    <property type="entry name" value="Ig_I-set"/>
</dbReference>
<sequence length="1296" mass="142779">MSRVALAVAILIAVAFTPTMGWAFEEDELTASWDSPTNSNLRGKLYSYTNRLDDEEPRVTVSGVQGGHVGLPCNIQPNSTEDEVSLVLWYKDDSTTPIYSLDSRKTTLRNAHHAPVHWLSERAYLRTIPIARPNNASRSKPTNTEVTPNAATSLLELKNLEKEDEALYRCRVDFKRARTRNYEVQLKVIVPPSRLTVVDQRGTFLSDKAVIGPFTEGEKLVLKCQAHGGVPPPVVTWYRGSSSTVKETVPTQVSQLGTELKLLSSAANVQHGSFVESELVLQSLTRDDLLAALICVASNNNVSQPLMSSVVLDIYFRPQRVWITSPSPEIILAGMTTVFKCSSAGSRPPAMIQWFKGDEKMTNTTIVVSSNSSSSAPLPALPSKLTGDDWHTSVLEFVPSPDDDGKQLTCKADNPAMPTRGTKGSDSNAIVDGVKLKVHYVPQPTVRLGTKLRHSHIREGHDVFLECDVKANPPLIEMGWAFEGQELKTDLERGVVISENSLVLQKVTRLNRGRYVCTGTNSEGQGKSPPFQLRVRYEPTCKPGQRQMYGAAKNETVRISCELDGDPPDITFRWRIRNSKGEITNIPTPTGGSKTGGGNSNSNAISLDDDAAGTRDSGFIVQSEGTQSWLTIVPKSEDDYGTIICWGRNPMGMQTEPCLFSLTSAGPPGPVHNCSVINQTEESITISCLEGYDGGSEGGQMFHMEVHDSANQNRVLIANLSTTIAPPSLQAKGLSPSTPYVCTIYASNERGTSQPTILVASTIPKPLSLSSKGGFLFGYLDGRFKPSPFVVLGIAGAILAIILSTILVVAVALKAIRANHLAGNHRGHKKKLNDLGFSIDDDESVFPLRDIEKRNSPTVTDLKNFIDDEDDSRGPDIIPETLKLTSPSCSTLGALESSFIQSIGVVDTASAHMYTPQSDFGSKILNDVTYLDYSSLKRGSWDIAQRQKSSESPSIFQHHMVTLPRRPQQVQQQQQQQLQLPVGGTRTSAIANETLRDHSCIRYKTLTIQGQVIPVAKNYKYLGVTLSDSRNYLNAQEEAWMKGATSALHAMHATSLWGFNRFEISRVQWKATAVPKLTYANSVLTYRLQFDQEGRPLSNIFNKKIKERIRETQEAMWRDNMLLKTSLTTYAKGKKTRGVTSFTYDNSKGSALLALARANMLPTRAHKMYPGTDKTCPRCGIYEETMEHVIFECNDIYYTGEELLCRLGLHEGANNATEVSGRCAYYRHLVWKSLTEKYLHATLMEPQLPSGETDGGHKFRLETSSSTVSKNSRFHGASLGKREFSVALSLEPHSFR</sequence>
<dbReference type="GO" id="GO:0009653">
    <property type="term" value="P:anatomical structure morphogenesis"/>
    <property type="evidence" value="ECO:0007669"/>
    <property type="project" value="UniProtKB-ARBA"/>
</dbReference>
<gene>
    <name evidence="13" type="primary">LOC100907487</name>
</gene>
<dbReference type="SMART" id="SM00408">
    <property type="entry name" value="IGc2"/>
    <property type="match status" value="5"/>
</dbReference>
<dbReference type="SUPFAM" id="SSF48726">
    <property type="entry name" value="Immunoglobulin"/>
    <property type="match status" value="5"/>
</dbReference>
<dbReference type="Gene3D" id="2.60.40.10">
    <property type="entry name" value="Immunoglobulins"/>
    <property type="match status" value="6"/>
</dbReference>
<dbReference type="PANTHER" id="PTHR23278">
    <property type="entry name" value="SIDESTEP PROTEIN"/>
    <property type="match status" value="1"/>
</dbReference>
<feature type="chain" id="PRO_5042507614" evidence="9">
    <location>
        <begin position="24"/>
        <end position="1296"/>
    </location>
</feature>
<dbReference type="InterPro" id="IPR013106">
    <property type="entry name" value="Ig_V-set"/>
</dbReference>
<feature type="domain" description="Fibronectin type-III" evidence="11">
    <location>
        <begin position="667"/>
        <end position="766"/>
    </location>
</feature>
<feature type="domain" description="Ig-like" evidence="10">
    <location>
        <begin position="57"/>
        <end position="187"/>
    </location>
</feature>
<dbReference type="InterPro" id="IPR013783">
    <property type="entry name" value="Ig-like_fold"/>
</dbReference>
<comment type="subcellular location">
    <subcellularLocation>
        <location evidence="1">Membrane</location>
        <topology evidence="1">Single-pass membrane protein</topology>
    </subcellularLocation>
</comment>
<dbReference type="Pfam" id="PF07679">
    <property type="entry name" value="I-set"/>
    <property type="match status" value="1"/>
</dbReference>
<dbReference type="PANTHER" id="PTHR23278:SF19">
    <property type="entry name" value="OBSCURIN"/>
    <property type="match status" value="1"/>
</dbReference>
<evidence type="ECO:0000256" key="7">
    <source>
        <dbReference type="SAM" id="MobiDB-lite"/>
    </source>
</evidence>
<evidence type="ECO:0000256" key="9">
    <source>
        <dbReference type="SAM" id="SignalP"/>
    </source>
</evidence>
<dbReference type="Pfam" id="PF07686">
    <property type="entry name" value="V-set"/>
    <property type="match status" value="1"/>
</dbReference>
<name>A0AAJ7SHB1_9ACAR</name>
<dbReference type="InterPro" id="IPR003598">
    <property type="entry name" value="Ig_sub2"/>
</dbReference>
<dbReference type="InterPro" id="IPR003599">
    <property type="entry name" value="Ig_sub"/>
</dbReference>
<dbReference type="InterPro" id="IPR036116">
    <property type="entry name" value="FN3_sf"/>
</dbReference>
<feature type="domain" description="Ig-like" evidence="10">
    <location>
        <begin position="318"/>
        <end position="432"/>
    </location>
</feature>
<evidence type="ECO:0000256" key="8">
    <source>
        <dbReference type="SAM" id="Phobius"/>
    </source>
</evidence>
<keyword evidence="4 8" id="KW-1133">Transmembrane helix</keyword>
<keyword evidence="9" id="KW-0732">Signal</keyword>
<dbReference type="GO" id="GO:0016020">
    <property type="term" value="C:membrane"/>
    <property type="evidence" value="ECO:0007669"/>
    <property type="project" value="UniProtKB-SubCell"/>
</dbReference>
<feature type="signal peptide" evidence="9">
    <location>
        <begin position="1"/>
        <end position="23"/>
    </location>
</feature>
<evidence type="ECO:0000256" key="6">
    <source>
        <dbReference type="ARBA" id="ARBA00023157"/>
    </source>
</evidence>
<evidence type="ECO:0000256" key="5">
    <source>
        <dbReference type="ARBA" id="ARBA00023136"/>
    </source>
</evidence>
<keyword evidence="3" id="KW-0677">Repeat</keyword>
<keyword evidence="5 8" id="KW-0472">Membrane</keyword>
<evidence type="ECO:0000256" key="2">
    <source>
        <dbReference type="ARBA" id="ARBA00022692"/>
    </source>
</evidence>
<evidence type="ECO:0000259" key="11">
    <source>
        <dbReference type="PROSITE" id="PS50853"/>
    </source>
</evidence>